<protein>
    <submittedName>
        <fullName evidence="1">Uncharacterized protein</fullName>
    </submittedName>
</protein>
<dbReference type="RefSeq" id="WP_407800295.1">
    <property type="nucleotide sequence ID" value="NZ_JBJNUX010000004.1"/>
</dbReference>
<accession>A0ABW8W7I4</accession>
<sequence length="92" mass="10480">MSHQFKPNDHALTLVSKYQIPAMSEVELVIFRLKGQKAEEPDGQLWVAPHDGWIVGRDGEDGYGFFKPQQLMPLRGDFKPEQQKAKEAEPCL</sequence>
<keyword evidence="2" id="KW-1185">Reference proteome</keyword>
<name>A0ABW8W7I4_9PSED</name>
<reference evidence="1 2" key="1">
    <citation type="submission" date="2024-12" db="EMBL/GenBank/DDBJ databases">
        <title>Pseudomonas species isolated from Lotus nodules promote plant growth.</title>
        <authorList>
            <person name="Yu Y.-H."/>
            <person name="Kurtenbach J."/>
            <person name="Crosbie D."/>
            <person name="Brachmann A."/>
            <person name="Marin M."/>
        </authorList>
    </citation>
    <scope>NUCLEOTIDE SEQUENCE [LARGE SCALE GENOMIC DNA]</scope>
    <source>
        <strain evidence="1 2">PLb11B</strain>
    </source>
</reference>
<gene>
    <name evidence="1" type="ORF">ACJ8NA_12745</name>
</gene>
<dbReference type="Proteomes" id="UP001628646">
    <property type="component" value="Unassembled WGS sequence"/>
</dbReference>
<evidence type="ECO:0000313" key="2">
    <source>
        <dbReference type="Proteomes" id="UP001628646"/>
    </source>
</evidence>
<evidence type="ECO:0000313" key="1">
    <source>
        <dbReference type="EMBL" id="MFL8999518.1"/>
    </source>
</evidence>
<dbReference type="EMBL" id="JBJNUY010000005">
    <property type="protein sequence ID" value="MFL8999518.1"/>
    <property type="molecule type" value="Genomic_DNA"/>
</dbReference>
<proteinExistence type="predicted"/>
<organism evidence="1 2">
    <name type="scientific">Pseudomonas azerbaijanorientalis</name>
    <dbReference type="NCBI Taxonomy" id="2842350"/>
    <lineage>
        <taxon>Bacteria</taxon>
        <taxon>Pseudomonadati</taxon>
        <taxon>Pseudomonadota</taxon>
        <taxon>Gammaproteobacteria</taxon>
        <taxon>Pseudomonadales</taxon>
        <taxon>Pseudomonadaceae</taxon>
        <taxon>Pseudomonas</taxon>
    </lineage>
</organism>
<comment type="caution">
    <text evidence="1">The sequence shown here is derived from an EMBL/GenBank/DDBJ whole genome shotgun (WGS) entry which is preliminary data.</text>
</comment>